<evidence type="ECO:0000313" key="2">
    <source>
        <dbReference type="EMBL" id="OGM93762.1"/>
    </source>
</evidence>
<name>A0A1F8DZ05_9BACT</name>
<evidence type="ECO:0000313" key="3">
    <source>
        <dbReference type="Proteomes" id="UP000179057"/>
    </source>
</evidence>
<dbReference type="Proteomes" id="UP000179057">
    <property type="component" value="Unassembled WGS sequence"/>
</dbReference>
<feature type="region of interest" description="Disordered" evidence="1">
    <location>
        <begin position="66"/>
        <end position="86"/>
    </location>
</feature>
<proteinExistence type="predicted"/>
<comment type="caution">
    <text evidence="2">The sequence shown here is derived from an EMBL/GenBank/DDBJ whole genome shotgun (WGS) entry which is preliminary data.</text>
</comment>
<feature type="compositionally biased region" description="Basic and acidic residues" evidence="1">
    <location>
        <begin position="69"/>
        <end position="79"/>
    </location>
</feature>
<evidence type="ECO:0000256" key="1">
    <source>
        <dbReference type="SAM" id="MobiDB-lite"/>
    </source>
</evidence>
<protein>
    <submittedName>
        <fullName evidence="2">Uncharacterized protein</fullName>
    </submittedName>
</protein>
<gene>
    <name evidence="2" type="ORF">A2610_01140</name>
</gene>
<dbReference type="EMBL" id="MGIV01000021">
    <property type="protein sequence ID" value="OGM93762.1"/>
    <property type="molecule type" value="Genomic_DNA"/>
</dbReference>
<sequence>MKFFIPLSMVTERGGNSDPYASLAHGAVYGPYESDREMRKAFARLGASDRDKKLALVFDGHIMPIEQEAMGKPESEKSEPGNMDNYIADEDNIDKFRCKKCHAVIMGAVVSHPIHLRSMPGAGSGQCQRETVPYCPNCETKPDPHGAPVYK</sequence>
<dbReference type="AlphaFoldDB" id="A0A1F8DZ05"/>
<reference evidence="2 3" key="1">
    <citation type="journal article" date="2016" name="Nat. Commun.">
        <title>Thousands of microbial genomes shed light on interconnected biogeochemical processes in an aquifer system.</title>
        <authorList>
            <person name="Anantharaman K."/>
            <person name="Brown C.T."/>
            <person name="Hug L.A."/>
            <person name="Sharon I."/>
            <person name="Castelle C.J."/>
            <person name="Probst A.J."/>
            <person name="Thomas B.C."/>
            <person name="Singh A."/>
            <person name="Wilkins M.J."/>
            <person name="Karaoz U."/>
            <person name="Brodie E.L."/>
            <person name="Williams K.H."/>
            <person name="Hubbard S.S."/>
            <person name="Banfield J.F."/>
        </authorList>
    </citation>
    <scope>NUCLEOTIDE SEQUENCE [LARGE SCALE GENOMIC DNA]</scope>
</reference>
<organism evidence="2 3">
    <name type="scientific">Candidatus Wolfebacteria bacterium RIFOXYD1_FULL_48_65</name>
    <dbReference type="NCBI Taxonomy" id="1802561"/>
    <lineage>
        <taxon>Bacteria</taxon>
        <taxon>Candidatus Wolfeibacteriota</taxon>
    </lineage>
</organism>
<accession>A0A1F8DZ05</accession>